<dbReference type="SUPFAM" id="SSF103473">
    <property type="entry name" value="MFS general substrate transporter"/>
    <property type="match status" value="1"/>
</dbReference>
<dbReference type="InterPro" id="IPR036259">
    <property type="entry name" value="MFS_trans_sf"/>
</dbReference>
<comment type="subcellular location">
    <subcellularLocation>
        <location evidence="1">Cell membrane</location>
        <topology evidence="1">Multi-pass membrane protein</topology>
    </subcellularLocation>
</comment>
<keyword evidence="5 6" id="KW-0472">Membrane</keyword>
<evidence type="ECO:0000256" key="5">
    <source>
        <dbReference type="ARBA" id="ARBA00023136"/>
    </source>
</evidence>
<name>A0ABY6DNF3_9NEIS</name>
<dbReference type="EMBL" id="CP106753">
    <property type="protein sequence ID" value="UXY15889.1"/>
    <property type="molecule type" value="Genomic_DNA"/>
</dbReference>
<feature type="transmembrane region" description="Helical" evidence="6">
    <location>
        <begin position="272"/>
        <end position="298"/>
    </location>
</feature>
<evidence type="ECO:0000256" key="2">
    <source>
        <dbReference type="ARBA" id="ARBA00022475"/>
    </source>
</evidence>
<protein>
    <submittedName>
        <fullName evidence="8">MFS transporter</fullName>
    </submittedName>
</protein>
<reference evidence="8" key="1">
    <citation type="submission" date="2022-10" db="EMBL/GenBank/DDBJ databases">
        <title>Chitiniphilus purpureus sp. nov., a novel chitin-degrading bacterium isolated from crawfish pond sediment.</title>
        <authorList>
            <person name="Li K."/>
        </authorList>
    </citation>
    <scope>NUCLEOTIDE SEQUENCE</scope>
    <source>
        <strain evidence="8">CD1</strain>
    </source>
</reference>
<dbReference type="InterPro" id="IPR020846">
    <property type="entry name" value="MFS_dom"/>
</dbReference>
<gene>
    <name evidence="8" type="ORF">N8I74_02410</name>
</gene>
<proteinExistence type="predicted"/>
<evidence type="ECO:0000256" key="3">
    <source>
        <dbReference type="ARBA" id="ARBA00022692"/>
    </source>
</evidence>
<feature type="transmembrane region" description="Helical" evidence="6">
    <location>
        <begin position="352"/>
        <end position="374"/>
    </location>
</feature>
<feature type="domain" description="Major facilitator superfamily (MFS) profile" evidence="7">
    <location>
        <begin position="1"/>
        <end position="379"/>
    </location>
</feature>
<dbReference type="PANTHER" id="PTHR43124">
    <property type="entry name" value="PURINE EFFLUX PUMP PBUE"/>
    <property type="match status" value="1"/>
</dbReference>
<organism evidence="8 9">
    <name type="scientific">Chitiniphilus purpureus</name>
    <dbReference type="NCBI Taxonomy" id="2981137"/>
    <lineage>
        <taxon>Bacteria</taxon>
        <taxon>Pseudomonadati</taxon>
        <taxon>Pseudomonadota</taxon>
        <taxon>Betaproteobacteria</taxon>
        <taxon>Neisseriales</taxon>
        <taxon>Chitinibacteraceae</taxon>
        <taxon>Chitiniphilus</taxon>
    </lineage>
</organism>
<accession>A0ABY6DNF3</accession>
<evidence type="ECO:0000256" key="4">
    <source>
        <dbReference type="ARBA" id="ARBA00022989"/>
    </source>
</evidence>
<feature type="transmembrane region" description="Helical" evidence="6">
    <location>
        <begin position="36"/>
        <end position="56"/>
    </location>
</feature>
<dbReference type="Proteomes" id="UP001061302">
    <property type="component" value="Chromosome"/>
</dbReference>
<dbReference type="InterPro" id="IPR011701">
    <property type="entry name" value="MFS"/>
</dbReference>
<dbReference type="InterPro" id="IPR050189">
    <property type="entry name" value="MFS_Efflux_Transporters"/>
</dbReference>
<feature type="transmembrane region" description="Helical" evidence="6">
    <location>
        <begin position="126"/>
        <end position="148"/>
    </location>
</feature>
<feature type="transmembrane region" description="Helical" evidence="6">
    <location>
        <begin position="93"/>
        <end position="119"/>
    </location>
</feature>
<evidence type="ECO:0000259" key="7">
    <source>
        <dbReference type="PROSITE" id="PS50850"/>
    </source>
</evidence>
<dbReference type="Gene3D" id="1.20.1250.20">
    <property type="entry name" value="MFS general substrate transporter like domains"/>
    <property type="match status" value="1"/>
</dbReference>
<keyword evidence="4 6" id="KW-1133">Transmembrane helix</keyword>
<evidence type="ECO:0000256" key="6">
    <source>
        <dbReference type="SAM" id="Phobius"/>
    </source>
</evidence>
<feature type="transmembrane region" description="Helical" evidence="6">
    <location>
        <begin position="154"/>
        <end position="174"/>
    </location>
</feature>
<keyword evidence="2" id="KW-1003">Cell membrane</keyword>
<evidence type="ECO:0000256" key="1">
    <source>
        <dbReference type="ARBA" id="ARBA00004651"/>
    </source>
</evidence>
<dbReference type="RefSeq" id="WP_263125326.1">
    <property type="nucleotide sequence ID" value="NZ_CP106753.1"/>
</dbReference>
<dbReference type="PANTHER" id="PTHR43124:SF3">
    <property type="entry name" value="CHLORAMPHENICOL EFFLUX PUMP RV0191"/>
    <property type="match status" value="1"/>
</dbReference>
<feature type="transmembrane region" description="Helical" evidence="6">
    <location>
        <begin position="231"/>
        <end position="252"/>
    </location>
</feature>
<evidence type="ECO:0000313" key="9">
    <source>
        <dbReference type="Proteomes" id="UP001061302"/>
    </source>
</evidence>
<sequence>MIATLGSAQTLAWASTYYLPAVLAEAQGAELGLSSAQIFLAFSGALLLSGLMGPKVGHWIDRTGGRSVLVCSSILLAVGLTLLGLSQGMLSLIAAWIVLGAAMGLGLYEAAFSTLVFMYGSGARKAITGITLIAGFASTVGWPLTTLLTHQFDWRIACFAWAAIHLVIGLPLNLSLPKISTSASSLQSPEQGSNPPAQGSFKDMVLVAIAFGFAWFIATAMAAHLPRLLQLSGASVGIALAAASLVGPFQVLGRVAEFGWLQRYHALISARFAAAAHPIGVLLLLSLGSPAVFLFTILHGMGNGVMTIAKGTVPLALFGSEGYGARLGWIMAPARIGQAFAPPLMGYALDRFGSNAAMLTGAIGGLSCFCLLAISKKSGHT</sequence>
<feature type="transmembrane region" description="Helical" evidence="6">
    <location>
        <begin position="204"/>
        <end position="225"/>
    </location>
</feature>
<evidence type="ECO:0000313" key="8">
    <source>
        <dbReference type="EMBL" id="UXY15889.1"/>
    </source>
</evidence>
<keyword evidence="9" id="KW-1185">Reference proteome</keyword>
<dbReference type="PROSITE" id="PS50850">
    <property type="entry name" value="MFS"/>
    <property type="match status" value="1"/>
</dbReference>
<feature type="transmembrane region" description="Helical" evidence="6">
    <location>
        <begin position="68"/>
        <end position="87"/>
    </location>
</feature>
<keyword evidence="3 6" id="KW-0812">Transmembrane</keyword>
<dbReference type="Pfam" id="PF07690">
    <property type="entry name" value="MFS_1"/>
    <property type="match status" value="1"/>
</dbReference>